<dbReference type="Proteomes" id="UP000575480">
    <property type="component" value="Unassembled WGS sequence"/>
</dbReference>
<keyword evidence="4" id="KW-0378">Hydrolase</keyword>
<evidence type="ECO:0000256" key="6">
    <source>
        <dbReference type="ARBA" id="ARBA00023136"/>
    </source>
</evidence>
<evidence type="ECO:0000256" key="5">
    <source>
        <dbReference type="ARBA" id="ARBA00022989"/>
    </source>
</evidence>
<dbReference type="Proteomes" id="UP000563820">
    <property type="component" value="Unassembled WGS sequence"/>
</dbReference>
<feature type="transmembrane region" description="Helical" evidence="7">
    <location>
        <begin position="221"/>
        <end position="238"/>
    </location>
</feature>
<dbReference type="Pfam" id="PF01694">
    <property type="entry name" value="Rhomboid"/>
    <property type="match status" value="1"/>
</dbReference>
<dbReference type="EMBL" id="JACATF010000002">
    <property type="protein sequence ID" value="NWK07054.1"/>
    <property type="molecule type" value="Genomic_DNA"/>
</dbReference>
<evidence type="ECO:0000259" key="8">
    <source>
        <dbReference type="Pfam" id="PF01694"/>
    </source>
</evidence>
<evidence type="ECO:0000313" key="14">
    <source>
        <dbReference type="EMBL" id="NWK07054.1"/>
    </source>
</evidence>
<dbReference type="EMBL" id="JACATD010000002">
    <property type="protein sequence ID" value="NWK00724.1"/>
    <property type="molecule type" value="Genomic_DNA"/>
</dbReference>
<comment type="subcellular location">
    <subcellularLocation>
        <location evidence="1">Membrane</location>
        <topology evidence="1">Multi-pass membrane protein</topology>
    </subcellularLocation>
</comment>
<proteinExistence type="inferred from homology"/>
<evidence type="ECO:0000313" key="9">
    <source>
        <dbReference type="EMBL" id="NWJ20009.1"/>
    </source>
</evidence>
<evidence type="ECO:0000313" key="17">
    <source>
        <dbReference type="Proteomes" id="UP000520052"/>
    </source>
</evidence>
<dbReference type="PANTHER" id="PTHR43731">
    <property type="entry name" value="RHOMBOID PROTEASE"/>
    <property type="match status" value="1"/>
</dbReference>
<dbReference type="GO" id="GO:0004252">
    <property type="term" value="F:serine-type endopeptidase activity"/>
    <property type="evidence" value="ECO:0007669"/>
    <property type="project" value="InterPro"/>
</dbReference>
<dbReference type="SUPFAM" id="SSF144091">
    <property type="entry name" value="Rhomboid-like"/>
    <property type="match status" value="1"/>
</dbReference>
<name>A0A7K4MTA0_9ARCH</name>
<evidence type="ECO:0000313" key="11">
    <source>
        <dbReference type="EMBL" id="NWJ56384.1"/>
    </source>
</evidence>
<dbReference type="EMBL" id="JACATG010000007">
    <property type="protein sequence ID" value="NWK14082.1"/>
    <property type="molecule type" value="Genomic_DNA"/>
</dbReference>
<evidence type="ECO:0000313" key="23">
    <source>
        <dbReference type="Proteomes" id="UP000575480"/>
    </source>
</evidence>
<evidence type="ECO:0000256" key="4">
    <source>
        <dbReference type="ARBA" id="ARBA00022801"/>
    </source>
</evidence>
<gene>
    <name evidence="13" type="ORF">HX840_02290</name>
    <name evidence="14" type="ORF">HX847_01285</name>
    <name evidence="10" type="ORF">HX848_00725</name>
    <name evidence="15" type="ORF">HX852_03875</name>
    <name evidence="16" type="ORF">HX853_05550</name>
    <name evidence="12" type="ORF">HX854_01190</name>
    <name evidence="11" type="ORF">HX858_01225</name>
    <name evidence="9" type="ORF">HX860_02920</name>
</gene>
<dbReference type="Gene3D" id="1.20.1540.10">
    <property type="entry name" value="Rhomboid-like"/>
    <property type="match status" value="1"/>
</dbReference>
<evidence type="ECO:0000256" key="7">
    <source>
        <dbReference type="SAM" id="Phobius"/>
    </source>
</evidence>
<evidence type="ECO:0000313" key="18">
    <source>
        <dbReference type="Proteomes" id="UP000535457"/>
    </source>
</evidence>
<feature type="transmembrane region" description="Helical" evidence="7">
    <location>
        <begin position="20"/>
        <end position="41"/>
    </location>
</feature>
<dbReference type="EMBL" id="JACATC010000001">
    <property type="protein sequence ID" value="NWJ83349.1"/>
    <property type="molecule type" value="Genomic_DNA"/>
</dbReference>
<feature type="transmembrane region" description="Helical" evidence="7">
    <location>
        <begin position="193"/>
        <end position="215"/>
    </location>
</feature>
<sequence length="258" mass="28711">MFPLRDENPHPPGFKPIVTISLIIVNAVVFFLEVAITGQFFDFTNQNAFTMFYDWGAVPNCVTGATFSTIDFGAGPVRILCPSTPYISLISSTFMHGGLLHFAGNMWFLWIFGDNIEQKFGKAKFLGIYLMWGVTSGLIHIFGDTSSIIPAVGASGAISGVLGAYLVIFPKARIQTFLMMGFFWRMMHIQARWFLPFWLIFQNLLPFFIGGFGIAGGGVAYLAHIGGFVIGLATGYIYKKTHSTDFMYGTRYGYRPDY</sequence>
<dbReference type="Proteomes" id="UP000559282">
    <property type="component" value="Unassembled WGS sequence"/>
</dbReference>
<evidence type="ECO:0000313" key="13">
    <source>
        <dbReference type="EMBL" id="NWK00724.1"/>
    </source>
</evidence>
<evidence type="ECO:0000313" key="20">
    <source>
        <dbReference type="Proteomes" id="UP000549797"/>
    </source>
</evidence>
<dbReference type="AlphaFoldDB" id="A0A7K4MTA0"/>
<accession>A0A7K4MTA0</accession>
<evidence type="ECO:0000313" key="21">
    <source>
        <dbReference type="Proteomes" id="UP000559282"/>
    </source>
</evidence>
<feature type="transmembrane region" description="Helical" evidence="7">
    <location>
        <begin position="94"/>
        <end position="113"/>
    </location>
</feature>
<keyword evidence="6 7" id="KW-0472">Membrane</keyword>
<dbReference type="EMBL" id="JACATJ010000005">
    <property type="protein sequence ID" value="NWK08907.1"/>
    <property type="molecule type" value="Genomic_DNA"/>
</dbReference>
<organism evidence="11 23">
    <name type="scientific">Marine Group I thaumarchaeote</name>
    <dbReference type="NCBI Taxonomy" id="2511932"/>
    <lineage>
        <taxon>Archaea</taxon>
        <taxon>Nitrososphaerota</taxon>
        <taxon>Marine Group I</taxon>
    </lineage>
</organism>
<evidence type="ECO:0000256" key="3">
    <source>
        <dbReference type="ARBA" id="ARBA00022692"/>
    </source>
</evidence>
<keyword evidence="5 7" id="KW-1133">Transmembrane helix</keyword>
<evidence type="ECO:0000313" key="16">
    <source>
        <dbReference type="EMBL" id="NWK14082.1"/>
    </source>
</evidence>
<evidence type="ECO:0000256" key="2">
    <source>
        <dbReference type="ARBA" id="ARBA00009045"/>
    </source>
</evidence>
<keyword evidence="11" id="KW-0645">Protease</keyword>
<reference evidence="11" key="2">
    <citation type="submission" date="2020-06" db="EMBL/GenBank/DDBJ databases">
        <authorList>
            <person name="Wang Y."/>
        </authorList>
    </citation>
    <scope>NUCLEOTIDE SEQUENCE</scope>
    <source>
        <strain evidence="15">D1a</strain>
        <strain evidence="9">L14</strain>
        <strain evidence="11">L15a</strain>
        <strain evidence="16">L19a</strain>
        <strain evidence="14">T1C4</strain>
        <strain evidence="10">T1L11</strain>
        <strain evidence="13">T1L9</strain>
        <strain evidence="12">T3L1</strain>
    </source>
</reference>
<dbReference type="EMBL" id="JACATI010000002">
    <property type="protein sequence ID" value="NWJ20009.1"/>
    <property type="molecule type" value="Genomic_DNA"/>
</dbReference>
<dbReference type="GO" id="GO:0006508">
    <property type="term" value="P:proteolysis"/>
    <property type="evidence" value="ECO:0007669"/>
    <property type="project" value="UniProtKB-KW"/>
</dbReference>
<evidence type="ECO:0000256" key="1">
    <source>
        <dbReference type="ARBA" id="ARBA00004141"/>
    </source>
</evidence>
<evidence type="ECO:0000313" key="10">
    <source>
        <dbReference type="EMBL" id="NWJ27920.1"/>
    </source>
</evidence>
<dbReference type="PANTHER" id="PTHR43731:SF14">
    <property type="entry name" value="PRESENILIN-ASSOCIATED RHOMBOID-LIKE PROTEIN, MITOCHONDRIAL"/>
    <property type="match status" value="1"/>
</dbReference>
<dbReference type="Proteomes" id="UP000587702">
    <property type="component" value="Unassembled WGS sequence"/>
</dbReference>
<feature type="transmembrane region" description="Helical" evidence="7">
    <location>
        <begin position="148"/>
        <end position="172"/>
    </location>
</feature>
<feature type="domain" description="Peptidase S54 rhomboid" evidence="8">
    <location>
        <begin position="87"/>
        <end position="238"/>
    </location>
</feature>
<dbReference type="Proteomes" id="UP000535457">
    <property type="component" value="Unassembled WGS sequence"/>
</dbReference>
<dbReference type="EMBL" id="JACATH010000001">
    <property type="protein sequence ID" value="NWJ56384.1"/>
    <property type="molecule type" value="Genomic_DNA"/>
</dbReference>
<dbReference type="InterPro" id="IPR050925">
    <property type="entry name" value="Rhomboid_protease_S54"/>
</dbReference>
<feature type="transmembrane region" description="Helical" evidence="7">
    <location>
        <begin position="125"/>
        <end position="142"/>
    </location>
</feature>
<protein>
    <submittedName>
        <fullName evidence="11">Rhomboid family intramembrane serine protease</fullName>
    </submittedName>
</protein>
<dbReference type="GO" id="GO:0016020">
    <property type="term" value="C:membrane"/>
    <property type="evidence" value="ECO:0007669"/>
    <property type="project" value="UniProtKB-SubCell"/>
</dbReference>
<comment type="caution">
    <text evidence="11">The sequence shown here is derived from an EMBL/GenBank/DDBJ whole genome shotgun (WGS) entry which is preliminary data.</text>
</comment>
<dbReference type="Proteomes" id="UP000520052">
    <property type="component" value="Unassembled WGS sequence"/>
</dbReference>
<reference evidence="17 18" key="1">
    <citation type="journal article" date="2019" name="Environ. Microbiol.">
        <title>Genomics insights into ecotype formation of ammonia-oxidizing archaea in the deep ocean.</title>
        <authorList>
            <person name="Wang Y."/>
            <person name="Huang J.M."/>
            <person name="Cui G.J."/>
            <person name="Nunoura T."/>
            <person name="Takaki Y."/>
            <person name="Li W.L."/>
            <person name="Li J."/>
            <person name="Gao Z.M."/>
            <person name="Takai K."/>
            <person name="Zhang A.Q."/>
            <person name="Stepanauskas R."/>
        </authorList>
    </citation>
    <scope>NUCLEOTIDE SEQUENCE [LARGE SCALE GENOMIC DNA]</scope>
    <source>
        <strain evidence="15 20">D1a</strain>
        <strain evidence="9 24">L14</strain>
        <strain evidence="11 23">L15a</strain>
        <strain evidence="16 18">L19a</strain>
        <strain evidence="14 21">T1C4</strain>
        <strain evidence="10 22">T1L11</strain>
        <strain evidence="13 19">T1L9</strain>
        <strain evidence="12 17">T3L1</strain>
    </source>
</reference>
<dbReference type="EMBL" id="JACATE010000001">
    <property type="protein sequence ID" value="NWJ27920.1"/>
    <property type="molecule type" value="Genomic_DNA"/>
</dbReference>
<dbReference type="InterPro" id="IPR022764">
    <property type="entry name" value="Peptidase_S54_rhomboid_dom"/>
</dbReference>
<dbReference type="InterPro" id="IPR035952">
    <property type="entry name" value="Rhomboid-like_sf"/>
</dbReference>
<evidence type="ECO:0000313" key="19">
    <source>
        <dbReference type="Proteomes" id="UP000547822"/>
    </source>
</evidence>
<dbReference type="Proteomes" id="UP000549797">
    <property type="component" value="Unassembled WGS sequence"/>
</dbReference>
<evidence type="ECO:0000313" key="22">
    <source>
        <dbReference type="Proteomes" id="UP000563820"/>
    </source>
</evidence>
<evidence type="ECO:0000313" key="15">
    <source>
        <dbReference type="EMBL" id="NWK08907.1"/>
    </source>
</evidence>
<evidence type="ECO:0000313" key="24">
    <source>
        <dbReference type="Proteomes" id="UP000587702"/>
    </source>
</evidence>
<comment type="similarity">
    <text evidence="2">Belongs to the peptidase S54 family.</text>
</comment>
<keyword evidence="3 7" id="KW-0812">Transmembrane</keyword>
<dbReference type="Proteomes" id="UP000547822">
    <property type="component" value="Unassembled WGS sequence"/>
</dbReference>
<evidence type="ECO:0000313" key="12">
    <source>
        <dbReference type="EMBL" id="NWJ83349.1"/>
    </source>
</evidence>